<dbReference type="SUPFAM" id="SSF51735">
    <property type="entry name" value="NAD(P)-binding Rossmann-fold domains"/>
    <property type="match status" value="1"/>
</dbReference>
<evidence type="ECO:0000256" key="4">
    <source>
        <dbReference type="RuleBase" id="RU003719"/>
    </source>
</evidence>
<dbReference type="GO" id="GO:0051287">
    <property type="term" value="F:NAD binding"/>
    <property type="evidence" value="ECO:0007669"/>
    <property type="project" value="InterPro"/>
</dbReference>
<dbReference type="SUPFAM" id="SSF52283">
    <property type="entry name" value="Formate/glycerate dehydrogenase catalytic domain-like"/>
    <property type="match status" value="1"/>
</dbReference>
<dbReference type="PROSITE" id="PS00065">
    <property type="entry name" value="D_2_HYDROXYACID_DH_1"/>
    <property type="match status" value="1"/>
</dbReference>
<evidence type="ECO:0000256" key="3">
    <source>
        <dbReference type="ARBA" id="ARBA00023027"/>
    </source>
</evidence>
<dbReference type="InterPro" id="IPR006139">
    <property type="entry name" value="D-isomer_2_OHA_DH_cat_dom"/>
</dbReference>
<name>A0A1M5A016_9GAMM</name>
<accession>A0A1M5A016</accession>
<evidence type="ECO:0000259" key="6">
    <source>
        <dbReference type="Pfam" id="PF02826"/>
    </source>
</evidence>
<dbReference type="Gene3D" id="3.40.50.720">
    <property type="entry name" value="NAD(P)-binding Rossmann-like Domain"/>
    <property type="match status" value="2"/>
</dbReference>
<proteinExistence type="inferred from homology"/>
<sequence>MPDPTQPASAMAATSSQTQRPRVAVFSTRSYDRTSLTDADPGQQIDWVFFDQRLDATTVGAAEGALAVCVFVNDQVDAVVVRQLAAMGVRLVLLRCAGFNNVDLVAAAEAGVAVARVPEYSPHAVAEHTLALLLALNRKIHRAYNRVREGNFALDGLLGFDLHGKTIGVVGTGRIGATFCRILTGFGVHLLATDPAPSEAVRAMGVQYVELNELLERSDVVSLHCPLTPATRHLIDEAALARMKPGAMLLNTSRGAVVDAKALIRVLKSGQLGALGLDVYEEEAHLFFRDLSGQVLQDDVFARLLTFPNVLITGHQGFFTREALAAIAATTVDNLHQFLATGQPRHPVSVERIA</sequence>
<keyword evidence="3" id="KW-0520">NAD</keyword>
<dbReference type="GO" id="GO:0008720">
    <property type="term" value="F:D-lactate dehydrogenase (NAD+) activity"/>
    <property type="evidence" value="ECO:0007669"/>
    <property type="project" value="TreeGrafter"/>
</dbReference>
<feature type="domain" description="D-isomer specific 2-hydroxyacid dehydrogenase catalytic" evidence="5">
    <location>
        <begin position="23"/>
        <end position="348"/>
    </location>
</feature>
<dbReference type="InterPro" id="IPR058205">
    <property type="entry name" value="D-LDH-like"/>
</dbReference>
<dbReference type="CDD" id="cd12183">
    <property type="entry name" value="LDH_like_2"/>
    <property type="match status" value="1"/>
</dbReference>
<dbReference type="STRING" id="213588.SAMN02745204_02069"/>
<evidence type="ECO:0000256" key="2">
    <source>
        <dbReference type="ARBA" id="ARBA00023002"/>
    </source>
</evidence>
<reference evidence="8" key="1">
    <citation type="submission" date="2016-11" db="EMBL/GenBank/DDBJ databases">
        <authorList>
            <person name="Varghese N."/>
            <person name="Submissions S."/>
        </authorList>
    </citation>
    <scope>NUCLEOTIDE SEQUENCE [LARGE SCALE GENOMIC DNA]</scope>
    <source>
        <strain evidence="8">DSM 14834</strain>
    </source>
</reference>
<evidence type="ECO:0000313" key="7">
    <source>
        <dbReference type="EMBL" id="SHF23236.1"/>
    </source>
</evidence>
<organism evidence="7 8">
    <name type="scientific">Thermomonas hydrothermalis</name>
    <dbReference type="NCBI Taxonomy" id="213588"/>
    <lineage>
        <taxon>Bacteria</taxon>
        <taxon>Pseudomonadati</taxon>
        <taxon>Pseudomonadota</taxon>
        <taxon>Gammaproteobacteria</taxon>
        <taxon>Lysobacterales</taxon>
        <taxon>Lysobacteraceae</taxon>
        <taxon>Thermomonas</taxon>
    </lineage>
</organism>
<dbReference type="Proteomes" id="UP000242857">
    <property type="component" value="Unassembled WGS sequence"/>
</dbReference>
<dbReference type="EMBL" id="FQUK01000044">
    <property type="protein sequence ID" value="SHF23236.1"/>
    <property type="molecule type" value="Genomic_DNA"/>
</dbReference>
<evidence type="ECO:0000259" key="5">
    <source>
        <dbReference type="Pfam" id="PF00389"/>
    </source>
</evidence>
<keyword evidence="2 4" id="KW-0560">Oxidoreductase</keyword>
<feature type="domain" description="D-isomer specific 2-hydroxyacid dehydrogenase NAD-binding" evidence="6">
    <location>
        <begin position="130"/>
        <end position="317"/>
    </location>
</feature>
<dbReference type="PROSITE" id="PS00671">
    <property type="entry name" value="D_2_HYDROXYACID_DH_3"/>
    <property type="match status" value="1"/>
</dbReference>
<gene>
    <name evidence="7" type="ORF">SAMN02745204_02069</name>
</gene>
<evidence type="ECO:0000313" key="8">
    <source>
        <dbReference type="Proteomes" id="UP000242857"/>
    </source>
</evidence>
<dbReference type="Pfam" id="PF00389">
    <property type="entry name" value="2-Hacid_dh"/>
    <property type="match status" value="1"/>
</dbReference>
<dbReference type="InterPro" id="IPR029752">
    <property type="entry name" value="D-isomer_DH_CS1"/>
</dbReference>
<dbReference type="InterPro" id="IPR006140">
    <property type="entry name" value="D-isomer_DH_NAD-bd"/>
</dbReference>
<evidence type="ECO:0000256" key="1">
    <source>
        <dbReference type="ARBA" id="ARBA00005854"/>
    </source>
</evidence>
<dbReference type="PANTHER" id="PTHR43026">
    <property type="entry name" value="2-HYDROXYACID DEHYDROGENASE HOMOLOG 1-RELATED"/>
    <property type="match status" value="1"/>
</dbReference>
<keyword evidence="8" id="KW-1185">Reference proteome</keyword>
<comment type="similarity">
    <text evidence="1 4">Belongs to the D-isomer specific 2-hydroxyacid dehydrogenase family.</text>
</comment>
<dbReference type="AlphaFoldDB" id="A0A1M5A016"/>
<dbReference type="PANTHER" id="PTHR43026:SF1">
    <property type="entry name" value="2-HYDROXYACID DEHYDROGENASE HOMOLOG 1-RELATED"/>
    <property type="match status" value="1"/>
</dbReference>
<dbReference type="InterPro" id="IPR036291">
    <property type="entry name" value="NAD(P)-bd_dom_sf"/>
</dbReference>
<protein>
    <submittedName>
        <fullName evidence="7">D-lactate dehydrogenase</fullName>
    </submittedName>
</protein>
<dbReference type="PROSITE" id="PS00670">
    <property type="entry name" value="D_2_HYDROXYACID_DH_2"/>
    <property type="match status" value="1"/>
</dbReference>
<dbReference type="Pfam" id="PF02826">
    <property type="entry name" value="2-Hacid_dh_C"/>
    <property type="match status" value="1"/>
</dbReference>
<dbReference type="InterPro" id="IPR029753">
    <property type="entry name" value="D-isomer_DH_CS"/>
</dbReference>